<sequence>MWSPVPKPKVIRRPRPLETFNHRRRKLVKRKNPLEFKPENHFGNRYFGIRHSDITEYLEQQIPSHAFAPVNFKAGLPTKGAKVCQHVRPSTAPAAVPWFGRQSSDVSDWLRKLPPAHLGSDPDNKPLPYFPTKSSIVTDNRWQTRDFSPLPNPLWHYWADRPSSAPLATSPNQVQFGTILDAIKKCKPKPKQQKSADQAPQSGAPTPKSERSNPGSRAETPETPTQSRPCSATGGKRSGTATPQPGATTPRDQELPLKSCQCGKRQAGGGSTTGSVTGKAMHLDMSTLCKVCNCEKAQMTPRSMTARSQQSTPRSPKQPETPPIAESNNEFSTKQCAGNGGSSSSSRVGTPRQGSACSTSTSNSVSVVGSPRPGIPKIGEKNSKLGVHSQRPPTCPTKGTIAKQRAHPRPRIPPVPFNEVIRNSRKAPESNQDYMKNATSARNWASSDELQLMSPDYYATKSLWQDKFQKQQKEGPWPVTVH</sequence>
<feature type="compositionally biased region" description="Low complexity" evidence="1">
    <location>
        <begin position="354"/>
        <end position="370"/>
    </location>
</feature>
<proteinExistence type="predicted"/>
<keyword evidence="3" id="KW-1185">Reference proteome</keyword>
<evidence type="ECO:0000256" key="1">
    <source>
        <dbReference type="SAM" id="MobiDB-lite"/>
    </source>
</evidence>
<accession>A0ABD1Z0G6</accession>
<reference evidence="2 3" key="1">
    <citation type="submission" date="2024-09" db="EMBL/GenBank/DDBJ databases">
        <title>Chromosome-scale assembly of Riccia fluitans.</title>
        <authorList>
            <person name="Paukszto L."/>
            <person name="Sawicki J."/>
            <person name="Karawczyk K."/>
            <person name="Piernik-Szablinska J."/>
            <person name="Szczecinska M."/>
            <person name="Mazdziarz M."/>
        </authorList>
    </citation>
    <scope>NUCLEOTIDE SEQUENCE [LARGE SCALE GENOMIC DNA]</scope>
    <source>
        <strain evidence="2">Rf_01</strain>
        <tissue evidence="2">Aerial parts of the thallus</tissue>
    </source>
</reference>
<protein>
    <submittedName>
        <fullName evidence="2">Uncharacterized protein</fullName>
    </submittedName>
</protein>
<name>A0ABD1Z0G6_9MARC</name>
<evidence type="ECO:0000313" key="3">
    <source>
        <dbReference type="Proteomes" id="UP001605036"/>
    </source>
</evidence>
<feature type="compositionally biased region" description="Low complexity" evidence="1">
    <location>
        <begin position="239"/>
        <end position="250"/>
    </location>
</feature>
<feature type="compositionally biased region" description="Polar residues" evidence="1">
    <location>
        <begin position="300"/>
        <end position="315"/>
    </location>
</feature>
<feature type="region of interest" description="Disordered" evidence="1">
    <location>
        <begin position="300"/>
        <end position="433"/>
    </location>
</feature>
<dbReference type="EMBL" id="JBHFFA010000002">
    <property type="protein sequence ID" value="KAL2641291.1"/>
    <property type="molecule type" value="Genomic_DNA"/>
</dbReference>
<feature type="compositionally biased region" description="Polar residues" evidence="1">
    <location>
        <begin position="326"/>
        <end position="336"/>
    </location>
</feature>
<dbReference type="AlphaFoldDB" id="A0ABD1Z0G6"/>
<comment type="caution">
    <text evidence="2">The sequence shown here is derived from an EMBL/GenBank/DDBJ whole genome shotgun (WGS) entry which is preliminary data.</text>
</comment>
<dbReference type="Proteomes" id="UP001605036">
    <property type="component" value="Unassembled WGS sequence"/>
</dbReference>
<evidence type="ECO:0000313" key="2">
    <source>
        <dbReference type="EMBL" id="KAL2641291.1"/>
    </source>
</evidence>
<feature type="compositionally biased region" description="Polar residues" evidence="1">
    <location>
        <begin position="195"/>
        <end position="204"/>
    </location>
</feature>
<organism evidence="2 3">
    <name type="scientific">Riccia fluitans</name>
    <dbReference type="NCBI Taxonomy" id="41844"/>
    <lineage>
        <taxon>Eukaryota</taxon>
        <taxon>Viridiplantae</taxon>
        <taxon>Streptophyta</taxon>
        <taxon>Embryophyta</taxon>
        <taxon>Marchantiophyta</taxon>
        <taxon>Marchantiopsida</taxon>
        <taxon>Marchantiidae</taxon>
        <taxon>Marchantiales</taxon>
        <taxon>Ricciaceae</taxon>
        <taxon>Riccia</taxon>
    </lineage>
</organism>
<feature type="region of interest" description="Disordered" evidence="1">
    <location>
        <begin position="187"/>
        <end position="278"/>
    </location>
</feature>
<gene>
    <name evidence="2" type="ORF">R1flu_008878</name>
</gene>